<dbReference type="SUPFAM" id="SSF57850">
    <property type="entry name" value="RING/U-box"/>
    <property type="match status" value="1"/>
</dbReference>
<dbReference type="HAMAP" id="MF_00122">
    <property type="entry name" value="GatC"/>
    <property type="match status" value="1"/>
</dbReference>
<dbReference type="GO" id="GO:0009507">
    <property type="term" value="C:chloroplast"/>
    <property type="evidence" value="ECO:0007669"/>
    <property type="project" value="UniProtKB-SubCell"/>
</dbReference>
<dbReference type="Proteomes" id="UP001279734">
    <property type="component" value="Unassembled WGS sequence"/>
</dbReference>
<dbReference type="Gene3D" id="3.30.40.10">
    <property type="entry name" value="Zinc/RING finger domain, C3HC4 (zinc finger)"/>
    <property type="match status" value="1"/>
</dbReference>
<dbReference type="Gene3D" id="1.10.20.60">
    <property type="entry name" value="Glu-tRNAGln amidotransferase C subunit, N-terminal domain"/>
    <property type="match status" value="1"/>
</dbReference>
<comment type="similarity">
    <text evidence="1">Belongs to the GatC family.</text>
</comment>
<dbReference type="PANTHER" id="PTHR15004:SF0">
    <property type="entry name" value="GLUTAMYL-TRNA(GLN) AMIDOTRANSFERASE SUBUNIT C, MITOCHONDRIAL"/>
    <property type="match status" value="1"/>
</dbReference>
<dbReference type="EMBL" id="BSYO01000007">
    <property type="protein sequence ID" value="GMH07301.1"/>
    <property type="molecule type" value="Genomic_DNA"/>
</dbReference>
<dbReference type="GO" id="GO:0070681">
    <property type="term" value="P:glutaminyl-tRNAGln biosynthesis via transamidation"/>
    <property type="evidence" value="ECO:0007669"/>
    <property type="project" value="UniProtKB-UniRule"/>
</dbReference>
<feature type="compositionally biased region" description="Low complexity" evidence="3">
    <location>
        <begin position="163"/>
        <end position="179"/>
    </location>
</feature>
<evidence type="ECO:0000256" key="2">
    <source>
        <dbReference type="PROSITE-ProRule" id="PRU00175"/>
    </source>
</evidence>
<keyword evidence="1" id="KW-0496">Mitochondrion</keyword>
<dbReference type="GO" id="GO:0005524">
    <property type="term" value="F:ATP binding"/>
    <property type="evidence" value="ECO:0007669"/>
    <property type="project" value="UniProtKB-KW"/>
</dbReference>
<keyword evidence="6" id="KW-1185">Reference proteome</keyword>
<comment type="catalytic activity">
    <reaction evidence="1">
        <text>L-glutamyl-tRNA(Gln) + L-glutamine + ATP + H2O = L-glutaminyl-tRNA(Gln) + L-glutamate + ADP + phosphate + H(+)</text>
        <dbReference type="Rhea" id="RHEA:17521"/>
        <dbReference type="Rhea" id="RHEA-COMP:9681"/>
        <dbReference type="Rhea" id="RHEA-COMP:9684"/>
        <dbReference type="ChEBI" id="CHEBI:15377"/>
        <dbReference type="ChEBI" id="CHEBI:15378"/>
        <dbReference type="ChEBI" id="CHEBI:29985"/>
        <dbReference type="ChEBI" id="CHEBI:30616"/>
        <dbReference type="ChEBI" id="CHEBI:43474"/>
        <dbReference type="ChEBI" id="CHEBI:58359"/>
        <dbReference type="ChEBI" id="CHEBI:78520"/>
        <dbReference type="ChEBI" id="CHEBI:78521"/>
        <dbReference type="ChEBI" id="CHEBI:456216"/>
    </reaction>
</comment>
<dbReference type="SMART" id="SM00184">
    <property type="entry name" value="RING"/>
    <property type="match status" value="1"/>
</dbReference>
<protein>
    <recommendedName>
        <fullName evidence="1">Glutamyl-tRNA(Gln) amidotransferase subunit C, chloroplastic/mitochondrial</fullName>
        <shortName evidence="1">Glu-AdT subunit C</shortName>
        <ecNumber evidence="1">6.3.5.-</ecNumber>
    </recommendedName>
</protein>
<evidence type="ECO:0000313" key="6">
    <source>
        <dbReference type="Proteomes" id="UP001279734"/>
    </source>
</evidence>
<dbReference type="GO" id="GO:0008270">
    <property type="term" value="F:zinc ion binding"/>
    <property type="evidence" value="ECO:0007669"/>
    <property type="project" value="UniProtKB-KW"/>
</dbReference>
<evidence type="ECO:0000256" key="3">
    <source>
        <dbReference type="SAM" id="MobiDB-lite"/>
    </source>
</evidence>
<keyword evidence="2" id="KW-0479">Metal-binding</keyword>
<keyword evidence="1" id="KW-0436">Ligase</keyword>
<accession>A0AAD3SAF6</accession>
<organism evidence="5 6">
    <name type="scientific">Nepenthes gracilis</name>
    <name type="common">Slender pitcher plant</name>
    <dbReference type="NCBI Taxonomy" id="150966"/>
    <lineage>
        <taxon>Eukaryota</taxon>
        <taxon>Viridiplantae</taxon>
        <taxon>Streptophyta</taxon>
        <taxon>Embryophyta</taxon>
        <taxon>Tracheophyta</taxon>
        <taxon>Spermatophyta</taxon>
        <taxon>Magnoliopsida</taxon>
        <taxon>eudicotyledons</taxon>
        <taxon>Gunneridae</taxon>
        <taxon>Pentapetalae</taxon>
        <taxon>Caryophyllales</taxon>
        <taxon>Nepenthaceae</taxon>
        <taxon>Nepenthes</taxon>
    </lineage>
</organism>
<comment type="caution">
    <text evidence="5">The sequence shown here is derived from an EMBL/GenBank/DDBJ whole genome shotgun (WGS) entry which is preliminary data.</text>
</comment>
<feature type="domain" description="RING-type" evidence="4">
    <location>
        <begin position="382"/>
        <end position="423"/>
    </location>
</feature>
<sequence length="471" mass="53106">MSSRVSIIFRGGAPLFTRSHGSCLSKFHLQWREKRSYSIKSSLEPPDVARLAETARISLTPQEVEKFGPKIQQVVEWFGQLQAVDLESVKPAIRAETEGDNLREDLPETFGNREAIIAAIPGYEEPYIKVPKLKEDAMSGGNSNIMPAPGYGWPAEDHGNDILPFSPSPSSRLASGSGSPAPPPAYGQSPLWQHDDDPFRPLSAYGQSFLRQHDVDPFPPLSAYGQSPLRQHDGDPFRPPLPRATNPRIAAPHPWMYEESTVGIPIRQTSFPFEPYSPAHIIVLDSIPREVSRRPPVPSRDFPRRFIGQMSTARAPFMQSEDQSKLTREEQEKVLQMLKKQMYHPTAKMLARQVSLYYRDAARDPFNLKDTDQDIDEDAKRCAVCLEDFEPRCELTVTPCGHMFHEECIVPWAKSHGQCPVCRSVFCERLRDNTPSFNATALPIDDLLFPYGRFSNGRALDERPGEGYWFG</sequence>
<evidence type="ECO:0000313" key="5">
    <source>
        <dbReference type="EMBL" id="GMH07301.1"/>
    </source>
</evidence>
<keyword evidence="1" id="KW-0934">Plastid</keyword>
<dbReference type="GO" id="GO:0032543">
    <property type="term" value="P:mitochondrial translation"/>
    <property type="evidence" value="ECO:0007669"/>
    <property type="project" value="UniProtKB-UniRule"/>
</dbReference>
<keyword evidence="1" id="KW-0648">Protein biosynthesis</keyword>
<dbReference type="PROSITE" id="PS50089">
    <property type="entry name" value="ZF_RING_2"/>
    <property type="match status" value="1"/>
</dbReference>
<feature type="region of interest" description="Disordered" evidence="3">
    <location>
        <begin position="216"/>
        <end position="240"/>
    </location>
</feature>
<comment type="function">
    <text evidence="1">Allows the formation of correctly charged Gln-tRNA(Gln) through the transamidation of misacylated Glu-tRNA(Gln) in chloroplasts and mitochondria. The reaction takes place in the presence of glutamine and ATP through an activated gamma-phospho-Glu-tRNA(Gln).</text>
</comment>
<dbReference type="NCBIfam" id="TIGR00135">
    <property type="entry name" value="gatC"/>
    <property type="match status" value="1"/>
</dbReference>
<dbReference type="CDD" id="cd16454">
    <property type="entry name" value="RING-H2_PA-TM-RING"/>
    <property type="match status" value="1"/>
</dbReference>
<evidence type="ECO:0000259" key="4">
    <source>
        <dbReference type="PROSITE" id="PS50089"/>
    </source>
</evidence>
<keyword evidence="2" id="KW-0862">Zinc</keyword>
<dbReference type="InterPro" id="IPR001841">
    <property type="entry name" value="Znf_RING"/>
</dbReference>
<dbReference type="GO" id="GO:0030956">
    <property type="term" value="C:glutamyl-tRNA(Gln) amidotransferase complex"/>
    <property type="evidence" value="ECO:0007669"/>
    <property type="project" value="UniProtKB-UniRule"/>
</dbReference>
<proteinExistence type="inferred from homology"/>
<evidence type="ECO:0000256" key="1">
    <source>
        <dbReference type="HAMAP-Rule" id="MF_03149"/>
    </source>
</evidence>
<comment type="subunit">
    <text evidence="1">Subunit of the heterotrimeric GatCAB amidotransferase (AdT) complex, composed of A, B and C subunits.</text>
</comment>
<reference evidence="5" key="1">
    <citation type="submission" date="2023-05" db="EMBL/GenBank/DDBJ databases">
        <title>Nepenthes gracilis genome sequencing.</title>
        <authorList>
            <person name="Fukushima K."/>
        </authorList>
    </citation>
    <scope>NUCLEOTIDE SEQUENCE</scope>
    <source>
        <strain evidence="5">SING2019-196</strain>
    </source>
</reference>
<dbReference type="AlphaFoldDB" id="A0AAD3SAF6"/>
<gene>
    <name evidence="1" type="primary">GATC</name>
    <name evidence="5" type="ORF">Nepgr_009141</name>
</gene>
<feature type="region of interest" description="Disordered" evidence="3">
    <location>
        <begin position="156"/>
        <end position="198"/>
    </location>
</feature>
<keyword evidence="1" id="KW-0547">Nucleotide-binding</keyword>
<dbReference type="InterPro" id="IPR036113">
    <property type="entry name" value="Asp/Glu-ADT_sf_sub_c"/>
</dbReference>
<keyword evidence="1" id="KW-0150">Chloroplast</keyword>
<name>A0AAD3SAF6_NEPGR</name>
<dbReference type="GO" id="GO:0005739">
    <property type="term" value="C:mitochondrion"/>
    <property type="evidence" value="ECO:0007669"/>
    <property type="project" value="UniProtKB-SubCell"/>
</dbReference>
<dbReference type="Pfam" id="PF13639">
    <property type="entry name" value="zf-RING_2"/>
    <property type="match status" value="1"/>
</dbReference>
<dbReference type="GO" id="GO:0006450">
    <property type="term" value="P:regulation of translational fidelity"/>
    <property type="evidence" value="ECO:0007669"/>
    <property type="project" value="InterPro"/>
</dbReference>
<dbReference type="InterPro" id="IPR013083">
    <property type="entry name" value="Znf_RING/FYVE/PHD"/>
</dbReference>
<comment type="subcellular location">
    <subcellularLocation>
        <location evidence="1">Mitochondrion</location>
    </subcellularLocation>
    <subcellularLocation>
        <location evidence="1">Plastid</location>
        <location evidence="1">Chloroplast</location>
    </subcellularLocation>
</comment>
<keyword evidence="1" id="KW-0067">ATP-binding</keyword>
<dbReference type="SUPFAM" id="SSF141000">
    <property type="entry name" value="Glu-tRNAGln amidotransferase C subunit"/>
    <property type="match status" value="1"/>
</dbReference>
<dbReference type="GO" id="GO:0050567">
    <property type="term" value="F:glutaminyl-tRNA synthase (glutamine-hydrolyzing) activity"/>
    <property type="evidence" value="ECO:0007669"/>
    <property type="project" value="UniProtKB-UniRule"/>
</dbReference>
<keyword evidence="2" id="KW-0863">Zinc-finger</keyword>
<dbReference type="EC" id="6.3.5.-" evidence="1"/>
<dbReference type="PANTHER" id="PTHR15004">
    <property type="entry name" value="GLUTAMYL-TRNA(GLN) AMIDOTRANSFERASE SUBUNIT C, MITOCHONDRIAL"/>
    <property type="match status" value="1"/>
</dbReference>
<dbReference type="InterPro" id="IPR003837">
    <property type="entry name" value="GatC"/>
</dbReference>
<dbReference type="Pfam" id="PF02686">
    <property type="entry name" value="GatC"/>
    <property type="match status" value="1"/>
</dbReference>